<evidence type="ECO:0000313" key="3">
    <source>
        <dbReference type="Proteomes" id="UP000053676"/>
    </source>
</evidence>
<protein>
    <recommendedName>
        <fullName evidence="1">Tyrosine-protein phosphatase domain-containing protein</fullName>
    </recommendedName>
</protein>
<dbReference type="Pfam" id="PF00102">
    <property type="entry name" value="Y_phosphatase"/>
    <property type="match status" value="1"/>
</dbReference>
<feature type="domain" description="Tyrosine-protein phosphatase" evidence="1">
    <location>
        <begin position="40"/>
        <end position="73"/>
    </location>
</feature>
<reference evidence="3" key="1">
    <citation type="journal article" date="2014" name="Nat. Genet.">
        <title>Genome of the human hookworm Necator americanus.</title>
        <authorList>
            <person name="Tang Y.T."/>
            <person name="Gao X."/>
            <person name="Rosa B.A."/>
            <person name="Abubucker S."/>
            <person name="Hallsworth-Pepin K."/>
            <person name="Martin J."/>
            <person name="Tyagi R."/>
            <person name="Heizer E."/>
            <person name="Zhang X."/>
            <person name="Bhonagiri-Palsikar V."/>
            <person name="Minx P."/>
            <person name="Warren W.C."/>
            <person name="Wang Q."/>
            <person name="Zhan B."/>
            <person name="Hotez P.J."/>
            <person name="Sternberg P.W."/>
            <person name="Dougall A."/>
            <person name="Gaze S.T."/>
            <person name="Mulvenna J."/>
            <person name="Sotillo J."/>
            <person name="Ranganathan S."/>
            <person name="Rabelo E.M."/>
            <person name="Wilson R.K."/>
            <person name="Felgner P.L."/>
            <person name="Bethony J."/>
            <person name="Hawdon J.M."/>
            <person name="Gasser R.B."/>
            <person name="Loukas A."/>
            <person name="Mitreva M."/>
        </authorList>
    </citation>
    <scope>NUCLEOTIDE SEQUENCE [LARGE SCALE GENOMIC DNA]</scope>
</reference>
<accession>W2TXJ1</accession>
<evidence type="ECO:0000313" key="2">
    <source>
        <dbReference type="EMBL" id="ETN86775.1"/>
    </source>
</evidence>
<dbReference type="InterPro" id="IPR000242">
    <property type="entry name" value="PTP_cat"/>
</dbReference>
<organism evidence="2 3">
    <name type="scientific">Necator americanus</name>
    <name type="common">Human hookworm</name>
    <dbReference type="NCBI Taxonomy" id="51031"/>
    <lineage>
        <taxon>Eukaryota</taxon>
        <taxon>Metazoa</taxon>
        <taxon>Ecdysozoa</taxon>
        <taxon>Nematoda</taxon>
        <taxon>Chromadorea</taxon>
        <taxon>Rhabditida</taxon>
        <taxon>Rhabditina</taxon>
        <taxon>Rhabditomorpha</taxon>
        <taxon>Strongyloidea</taxon>
        <taxon>Ancylostomatidae</taxon>
        <taxon>Bunostominae</taxon>
        <taxon>Necator</taxon>
    </lineage>
</organism>
<name>W2TXJ1_NECAM</name>
<evidence type="ECO:0000259" key="1">
    <source>
        <dbReference type="Pfam" id="PF00102"/>
    </source>
</evidence>
<dbReference type="InterPro" id="IPR029021">
    <property type="entry name" value="Prot-tyrosine_phosphatase-like"/>
</dbReference>
<dbReference type="KEGG" id="nai:NECAME_16139"/>
<dbReference type="GO" id="GO:0004725">
    <property type="term" value="F:protein tyrosine phosphatase activity"/>
    <property type="evidence" value="ECO:0007669"/>
    <property type="project" value="InterPro"/>
</dbReference>
<dbReference type="AlphaFoldDB" id="W2TXJ1"/>
<dbReference type="Proteomes" id="UP000053676">
    <property type="component" value="Unassembled WGS sequence"/>
</dbReference>
<keyword evidence="3" id="KW-1185">Reference proteome</keyword>
<proteinExistence type="predicted"/>
<dbReference type="Gene3D" id="3.90.190.10">
    <property type="entry name" value="Protein tyrosine phosphatase superfamily"/>
    <property type="match status" value="1"/>
</dbReference>
<sequence length="85" mass="9806">MYAMRPEGARRSMGKNCTCTPSKFDPYKRYTQGAEEVPTGPLDNTVTEFWMMVLQEESETIVMLCNCIETSRKVNTKRFLKSDIN</sequence>
<dbReference type="SUPFAM" id="SSF52799">
    <property type="entry name" value="(Phosphotyrosine protein) phosphatases II"/>
    <property type="match status" value="1"/>
</dbReference>
<dbReference type="EMBL" id="KI657492">
    <property type="protein sequence ID" value="ETN86775.1"/>
    <property type="molecule type" value="Genomic_DNA"/>
</dbReference>
<gene>
    <name evidence="2" type="ORF">NECAME_16139</name>
</gene>
<dbReference type="OrthoDB" id="6058203at2759"/>